<dbReference type="EMBL" id="NCVQ01000003">
    <property type="protein sequence ID" value="PWZ41022.1"/>
    <property type="molecule type" value="Genomic_DNA"/>
</dbReference>
<comment type="caution">
    <text evidence="1">The sequence shown here is derived from an EMBL/GenBank/DDBJ whole genome shotgun (WGS) entry which is preliminary data.</text>
</comment>
<proteinExistence type="predicted"/>
<protein>
    <submittedName>
        <fullName evidence="1">Uncharacterized protein</fullName>
    </submittedName>
</protein>
<organism evidence="1 2">
    <name type="scientific">Zea mays</name>
    <name type="common">Maize</name>
    <dbReference type="NCBI Taxonomy" id="4577"/>
    <lineage>
        <taxon>Eukaryota</taxon>
        <taxon>Viridiplantae</taxon>
        <taxon>Streptophyta</taxon>
        <taxon>Embryophyta</taxon>
        <taxon>Tracheophyta</taxon>
        <taxon>Spermatophyta</taxon>
        <taxon>Magnoliopsida</taxon>
        <taxon>Liliopsida</taxon>
        <taxon>Poales</taxon>
        <taxon>Poaceae</taxon>
        <taxon>PACMAD clade</taxon>
        <taxon>Panicoideae</taxon>
        <taxon>Andropogonodae</taxon>
        <taxon>Andropogoneae</taxon>
        <taxon>Tripsacinae</taxon>
        <taxon>Zea</taxon>
    </lineage>
</organism>
<sequence length="32" mass="3825">NGRELVPSVFAGSRFFWIEHVFIPYLTNTRRD</sequence>
<name>A0A3L6G1J0_MAIZE</name>
<evidence type="ECO:0000313" key="1">
    <source>
        <dbReference type="EMBL" id="PWZ41022.1"/>
    </source>
</evidence>
<accession>A0A3L6G1J0</accession>
<evidence type="ECO:0000313" key="2">
    <source>
        <dbReference type="Proteomes" id="UP000251960"/>
    </source>
</evidence>
<dbReference type="Proteomes" id="UP000251960">
    <property type="component" value="Chromosome 2"/>
</dbReference>
<gene>
    <name evidence="1" type="ORF">Zm00014a_025278</name>
</gene>
<feature type="non-terminal residue" evidence="1">
    <location>
        <position position="1"/>
    </location>
</feature>
<dbReference type="AlphaFoldDB" id="A0A3L6G1J0"/>
<reference evidence="1 2" key="1">
    <citation type="journal article" date="2018" name="Nat. Genet.">
        <title>Extensive intraspecific gene order and gene structural variations between Mo17 and other maize genomes.</title>
        <authorList>
            <person name="Sun S."/>
            <person name="Zhou Y."/>
            <person name="Chen J."/>
            <person name="Shi J."/>
            <person name="Zhao H."/>
            <person name="Zhao H."/>
            <person name="Song W."/>
            <person name="Zhang M."/>
            <person name="Cui Y."/>
            <person name="Dong X."/>
            <person name="Liu H."/>
            <person name="Ma X."/>
            <person name="Jiao Y."/>
            <person name="Wang B."/>
            <person name="Wei X."/>
            <person name="Stein J.C."/>
            <person name="Glaubitz J.C."/>
            <person name="Lu F."/>
            <person name="Yu G."/>
            <person name="Liang C."/>
            <person name="Fengler K."/>
            <person name="Li B."/>
            <person name="Rafalski A."/>
            <person name="Schnable P.S."/>
            <person name="Ware D.H."/>
            <person name="Buckler E.S."/>
            <person name="Lai J."/>
        </authorList>
    </citation>
    <scope>NUCLEOTIDE SEQUENCE [LARGE SCALE GENOMIC DNA]</scope>
    <source>
        <strain evidence="2">cv. Missouri 17</strain>
        <tissue evidence="1">Seedling</tissue>
    </source>
</reference>